<dbReference type="PANTHER" id="PTHR47852">
    <property type="entry name" value="OS06G0298400 PROTEIN"/>
    <property type="match status" value="1"/>
</dbReference>
<feature type="compositionally biased region" description="Polar residues" evidence="1">
    <location>
        <begin position="162"/>
        <end position="176"/>
    </location>
</feature>
<dbReference type="CDD" id="cd00201">
    <property type="entry name" value="WW"/>
    <property type="match status" value="2"/>
</dbReference>
<feature type="domain" description="WW" evidence="2">
    <location>
        <begin position="177"/>
        <end position="211"/>
    </location>
</feature>
<evidence type="ECO:0000313" key="4">
    <source>
        <dbReference type="Proteomes" id="UP001162031"/>
    </source>
</evidence>
<dbReference type="PROSITE" id="PS01159">
    <property type="entry name" value="WW_DOMAIN_1"/>
    <property type="match status" value="1"/>
</dbReference>
<feature type="compositionally biased region" description="Basic and acidic residues" evidence="1">
    <location>
        <begin position="291"/>
        <end position="315"/>
    </location>
</feature>
<dbReference type="SMART" id="SM00456">
    <property type="entry name" value="WW"/>
    <property type="match status" value="2"/>
</dbReference>
<dbReference type="Pfam" id="PF00397">
    <property type="entry name" value="WW"/>
    <property type="match status" value="2"/>
</dbReference>
<feature type="compositionally biased region" description="Basic and acidic residues" evidence="1">
    <location>
        <begin position="74"/>
        <end position="83"/>
    </location>
</feature>
<feature type="region of interest" description="Disordered" evidence="1">
    <location>
        <begin position="1"/>
        <end position="83"/>
    </location>
</feature>
<protein>
    <recommendedName>
        <fullName evidence="2">WW domain-containing protein</fullName>
    </recommendedName>
</protein>
<comment type="caution">
    <text evidence="3">The sequence shown here is derived from an EMBL/GenBank/DDBJ whole genome shotgun (WGS) entry which is preliminary data.</text>
</comment>
<dbReference type="SUPFAM" id="SSF51045">
    <property type="entry name" value="WW domain"/>
    <property type="match status" value="2"/>
</dbReference>
<keyword evidence="4" id="KW-1185">Reference proteome</keyword>
<dbReference type="InterPro" id="IPR001202">
    <property type="entry name" value="WW_dom"/>
</dbReference>
<dbReference type="Proteomes" id="UP001162031">
    <property type="component" value="Unassembled WGS sequence"/>
</dbReference>
<feature type="compositionally biased region" description="Polar residues" evidence="1">
    <location>
        <begin position="240"/>
        <end position="257"/>
    </location>
</feature>
<accession>A0AAV0T552</accession>
<feature type="domain" description="WW" evidence="2">
    <location>
        <begin position="128"/>
        <end position="156"/>
    </location>
</feature>
<evidence type="ECO:0000313" key="3">
    <source>
        <dbReference type="EMBL" id="CAI5714657.1"/>
    </source>
</evidence>
<dbReference type="PROSITE" id="PS50020">
    <property type="entry name" value="WW_DOMAIN_2"/>
    <property type="match status" value="2"/>
</dbReference>
<evidence type="ECO:0000256" key="1">
    <source>
        <dbReference type="SAM" id="MobiDB-lite"/>
    </source>
</evidence>
<feature type="compositionally biased region" description="Basic and acidic residues" evidence="1">
    <location>
        <begin position="271"/>
        <end position="284"/>
    </location>
</feature>
<proteinExistence type="predicted"/>
<reference evidence="3" key="1">
    <citation type="submission" date="2022-12" db="EMBL/GenBank/DDBJ databases">
        <authorList>
            <person name="Webb A."/>
        </authorList>
    </citation>
    <scope>NUCLEOTIDE SEQUENCE</scope>
    <source>
        <strain evidence="3">Hp1</strain>
    </source>
</reference>
<feature type="compositionally biased region" description="Low complexity" evidence="1">
    <location>
        <begin position="1"/>
        <end position="10"/>
    </location>
</feature>
<sequence length="315" mass="34886">MPPQSAAAAAERLRKELAAQRARTEALKHLEATSSGPSQKELAQQQQLRQQQTTNVTSAVAQRRLLGAQPREPSVADKLDPRVRDNTLHALARRRAQTLQKTRAVEQMTESYRVEPKTTEYNASSAEWQELVDRSSGESYFWNKTTNETVWERPERSSIQVQAQETEAGAGSTTREGQLPDGWEEVPDATSGDVYYWNRKSNETTWTRPILRNVALVQAIQAKAKLDNILKGCGKAQAVGSRSSTNATDGKTLTDPSVPSAASCGVASSKRRAETVECSGEHGDKRHKRSGRDDDAVEPLERTYADAKWSEEPKL</sequence>
<feature type="compositionally biased region" description="Polar residues" evidence="1">
    <location>
        <begin position="32"/>
        <end position="43"/>
    </location>
</feature>
<dbReference type="AlphaFoldDB" id="A0AAV0T552"/>
<dbReference type="PANTHER" id="PTHR47852:SF2">
    <property type="entry name" value="WW DOMAIN-CONTAINING PROTEIN"/>
    <property type="match status" value="1"/>
</dbReference>
<feature type="compositionally biased region" description="Basic and acidic residues" evidence="1">
    <location>
        <begin position="11"/>
        <end position="31"/>
    </location>
</feature>
<gene>
    <name evidence="3" type="ORF">HBR001_LOCUS1284</name>
</gene>
<feature type="region of interest" description="Disordered" evidence="1">
    <location>
        <begin position="162"/>
        <end position="188"/>
    </location>
</feature>
<dbReference type="Gene3D" id="2.20.70.10">
    <property type="match status" value="2"/>
</dbReference>
<evidence type="ECO:0000259" key="2">
    <source>
        <dbReference type="PROSITE" id="PS50020"/>
    </source>
</evidence>
<name>A0AAV0T552_HYABA</name>
<dbReference type="InterPro" id="IPR036020">
    <property type="entry name" value="WW_dom_sf"/>
</dbReference>
<feature type="region of interest" description="Disordered" evidence="1">
    <location>
        <begin position="238"/>
        <end position="315"/>
    </location>
</feature>
<dbReference type="EMBL" id="CANTFL010000136">
    <property type="protein sequence ID" value="CAI5714657.1"/>
    <property type="molecule type" value="Genomic_DNA"/>
</dbReference>
<organism evidence="3 4">
    <name type="scientific">Hyaloperonospora brassicae</name>
    <name type="common">Brassica downy mildew</name>
    <name type="synonym">Peronospora brassicae</name>
    <dbReference type="NCBI Taxonomy" id="162125"/>
    <lineage>
        <taxon>Eukaryota</taxon>
        <taxon>Sar</taxon>
        <taxon>Stramenopiles</taxon>
        <taxon>Oomycota</taxon>
        <taxon>Peronosporomycetes</taxon>
        <taxon>Peronosporales</taxon>
        <taxon>Peronosporaceae</taxon>
        <taxon>Hyaloperonospora</taxon>
    </lineage>
</organism>